<evidence type="ECO:0000256" key="1">
    <source>
        <dbReference type="ARBA" id="ARBA00022723"/>
    </source>
</evidence>
<dbReference type="PANTHER" id="PTHR43096">
    <property type="entry name" value="DNAJ HOMOLOG 1, MITOCHONDRIAL-RELATED"/>
    <property type="match status" value="1"/>
</dbReference>
<dbReference type="InterPro" id="IPR002939">
    <property type="entry name" value="DnaJ_C"/>
</dbReference>
<keyword evidence="3" id="KW-0863">Zinc-finger</keyword>
<name>A0A1F5FH60_9BACT</name>
<keyword evidence="2" id="KW-0677">Repeat</keyword>
<dbReference type="SUPFAM" id="SSF49493">
    <property type="entry name" value="HSP40/DnaJ peptide-binding domain"/>
    <property type="match status" value="2"/>
</dbReference>
<dbReference type="Gene3D" id="2.10.230.10">
    <property type="entry name" value="Heat shock protein DnaJ, cysteine-rich domain"/>
    <property type="match status" value="1"/>
</dbReference>
<sequence length="180" mass="19142">MTRSQGGFALSQTCTHCLGRGVIPAETCASCYGTGRAQGDTAIAVTVPAGISEDQKIRIPGRGEPGTNGGPPGDLYVRVRANPHPRFRREGCDVYTEEEIPLSAAVLGGEVCTQTIHGEVCVKVPPGTQPGTKLRLKRKGIHAEKSGRIGDHFVVLAVAIPRKLTKKQRELIEEFSKTGG</sequence>
<dbReference type="AlphaFoldDB" id="A0A1F5FH60"/>
<protein>
    <recommendedName>
        <fullName evidence="5">Chaperone DnaJ C-terminal domain-containing protein</fullName>
    </recommendedName>
</protein>
<dbReference type="GO" id="GO:0008270">
    <property type="term" value="F:zinc ion binding"/>
    <property type="evidence" value="ECO:0007669"/>
    <property type="project" value="UniProtKB-KW"/>
</dbReference>
<keyword evidence="1" id="KW-0479">Metal-binding</keyword>
<dbReference type="PANTHER" id="PTHR43096:SF10">
    <property type="entry name" value="CHAPERONE PROTEIN DNAJ A6, CHLOROPLASTIC"/>
    <property type="match status" value="1"/>
</dbReference>
<dbReference type="STRING" id="1817816.A2Y64_04865"/>
<dbReference type="InterPro" id="IPR036410">
    <property type="entry name" value="HSP_DnaJ_Cys-rich_dom_sf"/>
</dbReference>
<comment type="caution">
    <text evidence="6">The sequence shown here is derived from an EMBL/GenBank/DDBJ whole genome shotgun (WGS) entry which is preliminary data.</text>
</comment>
<keyword evidence="4" id="KW-0862">Zinc</keyword>
<dbReference type="Pfam" id="PF01556">
    <property type="entry name" value="DnaJ_C"/>
    <property type="match status" value="1"/>
</dbReference>
<reference evidence="6 7" key="1">
    <citation type="journal article" date="2016" name="Nat. Commun.">
        <title>Thousands of microbial genomes shed light on interconnected biogeochemical processes in an aquifer system.</title>
        <authorList>
            <person name="Anantharaman K."/>
            <person name="Brown C.T."/>
            <person name="Hug L.A."/>
            <person name="Sharon I."/>
            <person name="Castelle C.J."/>
            <person name="Probst A.J."/>
            <person name="Thomas B.C."/>
            <person name="Singh A."/>
            <person name="Wilkins M.J."/>
            <person name="Karaoz U."/>
            <person name="Brodie E.L."/>
            <person name="Williams K.H."/>
            <person name="Hubbard S.S."/>
            <person name="Banfield J.F."/>
        </authorList>
    </citation>
    <scope>NUCLEOTIDE SEQUENCE [LARGE SCALE GENOMIC DNA]</scope>
</reference>
<dbReference type="EMBL" id="MFAF01000021">
    <property type="protein sequence ID" value="OGD78902.1"/>
    <property type="molecule type" value="Genomic_DNA"/>
</dbReference>
<evidence type="ECO:0000256" key="3">
    <source>
        <dbReference type="ARBA" id="ARBA00022771"/>
    </source>
</evidence>
<organism evidence="6 7">
    <name type="scientific">Candidatus Coatesbacteria bacterium RBG_13_66_14</name>
    <dbReference type="NCBI Taxonomy" id="1817816"/>
    <lineage>
        <taxon>Bacteria</taxon>
        <taxon>Candidatus Coatesiibacteriota</taxon>
    </lineage>
</organism>
<evidence type="ECO:0000313" key="7">
    <source>
        <dbReference type="Proteomes" id="UP000177187"/>
    </source>
</evidence>
<accession>A0A1F5FH60</accession>
<dbReference type="GO" id="GO:0051082">
    <property type="term" value="F:unfolded protein binding"/>
    <property type="evidence" value="ECO:0007669"/>
    <property type="project" value="InterPro"/>
</dbReference>
<evidence type="ECO:0000256" key="4">
    <source>
        <dbReference type="ARBA" id="ARBA00022833"/>
    </source>
</evidence>
<proteinExistence type="predicted"/>
<dbReference type="SUPFAM" id="SSF57938">
    <property type="entry name" value="DnaJ/Hsp40 cysteine-rich domain"/>
    <property type="match status" value="1"/>
</dbReference>
<dbReference type="GO" id="GO:0042026">
    <property type="term" value="P:protein refolding"/>
    <property type="evidence" value="ECO:0007669"/>
    <property type="project" value="TreeGrafter"/>
</dbReference>
<evidence type="ECO:0000313" key="6">
    <source>
        <dbReference type="EMBL" id="OGD78902.1"/>
    </source>
</evidence>
<dbReference type="InterPro" id="IPR008971">
    <property type="entry name" value="HSP40/DnaJ_pept-bd"/>
</dbReference>
<feature type="domain" description="Chaperone DnaJ C-terminal" evidence="5">
    <location>
        <begin position="40"/>
        <end position="161"/>
    </location>
</feature>
<gene>
    <name evidence="6" type="ORF">A2Y64_04865</name>
</gene>
<dbReference type="Proteomes" id="UP000177187">
    <property type="component" value="Unassembled WGS sequence"/>
</dbReference>
<evidence type="ECO:0000259" key="5">
    <source>
        <dbReference type="Pfam" id="PF01556"/>
    </source>
</evidence>
<evidence type="ECO:0000256" key="2">
    <source>
        <dbReference type="ARBA" id="ARBA00022737"/>
    </source>
</evidence>
<dbReference type="CDD" id="cd10747">
    <property type="entry name" value="DnaJ_C"/>
    <property type="match status" value="1"/>
</dbReference>
<dbReference type="GO" id="GO:0005737">
    <property type="term" value="C:cytoplasm"/>
    <property type="evidence" value="ECO:0007669"/>
    <property type="project" value="TreeGrafter"/>
</dbReference>
<dbReference type="FunFam" id="2.60.260.20:FF:000005">
    <property type="entry name" value="Chaperone protein dnaJ 1, mitochondrial"/>
    <property type="match status" value="1"/>
</dbReference>
<dbReference type="Gene3D" id="2.60.260.20">
    <property type="entry name" value="Urease metallochaperone UreE, N-terminal domain"/>
    <property type="match status" value="2"/>
</dbReference>